<protein>
    <submittedName>
        <fullName evidence="4">Ras-associating domain-containing protein</fullName>
    </submittedName>
</protein>
<sequence>MSEQSPRFGNGRTTWSSTYQRLFRSMYPGETWHEVEKQSTSVRNPIDGQLNGVSTESREAQPHGVGRQDSSPRTEAQTSKRVSINEDEARSQLSKRQNDQYFSDSWTHDDVDNAIFDDDVCAYVRDVVEREFPHGGIKLAVIDQSRQPIETVFNKTISLTRNDKIVYVHLRNHIRTSIRQRQNDRAFINSYEEVVSPTSFSIARTEFPRRRSIASENNDDELTHTNASSWSGPHKTLPVPTSVTSSNQANNLNRYYVPQNIDDDVETCGVHLLSSDDCRASWNEEAILRRKAEQGELLNRGELLYLKKLHCARVVEDENELLSLLCQPLDEGELNIQHLRRRLDASYKAYESSVENRNPNHKGKFAALDVILAH</sequence>
<feature type="region of interest" description="Disordered" evidence="1">
    <location>
        <begin position="34"/>
        <end position="97"/>
    </location>
</feature>
<feature type="region of interest" description="Disordered" evidence="1">
    <location>
        <begin position="211"/>
        <end position="245"/>
    </location>
</feature>
<dbReference type="Proteomes" id="UP000267027">
    <property type="component" value="Unassembled WGS sequence"/>
</dbReference>
<dbReference type="AlphaFoldDB" id="A0A158PD35"/>
<feature type="compositionally biased region" description="Polar residues" evidence="1">
    <location>
        <begin position="68"/>
        <end position="82"/>
    </location>
</feature>
<proteinExistence type="predicted"/>
<evidence type="ECO:0000313" key="3">
    <source>
        <dbReference type="Proteomes" id="UP000267027"/>
    </source>
</evidence>
<name>A0A158PD35_ANGCS</name>
<organism evidence="4">
    <name type="scientific">Angiostrongylus costaricensis</name>
    <name type="common">Nematode worm</name>
    <dbReference type="NCBI Taxonomy" id="334426"/>
    <lineage>
        <taxon>Eukaryota</taxon>
        <taxon>Metazoa</taxon>
        <taxon>Ecdysozoa</taxon>
        <taxon>Nematoda</taxon>
        <taxon>Chromadorea</taxon>
        <taxon>Rhabditida</taxon>
        <taxon>Rhabditina</taxon>
        <taxon>Rhabditomorpha</taxon>
        <taxon>Strongyloidea</taxon>
        <taxon>Metastrongylidae</taxon>
        <taxon>Angiostrongylus</taxon>
    </lineage>
</organism>
<evidence type="ECO:0000256" key="1">
    <source>
        <dbReference type="SAM" id="MobiDB-lite"/>
    </source>
</evidence>
<evidence type="ECO:0000313" key="2">
    <source>
        <dbReference type="EMBL" id="VDM51802.1"/>
    </source>
</evidence>
<keyword evidence="3" id="KW-1185">Reference proteome</keyword>
<evidence type="ECO:0000313" key="4">
    <source>
        <dbReference type="WBParaSite" id="ACOC_0000021601-mRNA-1"/>
    </source>
</evidence>
<dbReference type="EMBL" id="UYYA01000017">
    <property type="protein sequence ID" value="VDM51802.1"/>
    <property type="molecule type" value="Genomic_DNA"/>
</dbReference>
<dbReference type="OrthoDB" id="5837449at2759"/>
<gene>
    <name evidence="2" type="ORF">ACOC_LOCUS217</name>
</gene>
<accession>A0A158PD35</accession>
<reference evidence="2 3" key="2">
    <citation type="submission" date="2018-11" db="EMBL/GenBank/DDBJ databases">
        <authorList>
            <consortium name="Pathogen Informatics"/>
        </authorList>
    </citation>
    <scope>NUCLEOTIDE SEQUENCE [LARGE SCALE GENOMIC DNA]</scope>
    <source>
        <strain evidence="2 3">Costa Rica</strain>
    </source>
</reference>
<reference evidence="4" key="1">
    <citation type="submission" date="2016-04" db="UniProtKB">
        <authorList>
            <consortium name="WormBaseParasite"/>
        </authorList>
    </citation>
    <scope>IDENTIFICATION</scope>
</reference>
<dbReference type="WBParaSite" id="ACOC_0000021601-mRNA-1">
    <property type="protein sequence ID" value="ACOC_0000021601-mRNA-1"/>
    <property type="gene ID" value="ACOC_0000021601"/>
</dbReference>
<dbReference type="OMA" id="YVHLRNH"/>